<name>A0A810Q6F5_9FIRM</name>
<reference evidence="1" key="1">
    <citation type="submission" date="2020-09" db="EMBL/GenBank/DDBJ databases">
        <title>New species isolated from human feces.</title>
        <authorList>
            <person name="Kitahara M."/>
            <person name="Shigeno Y."/>
            <person name="Shime M."/>
            <person name="Matsumoto Y."/>
            <person name="Nakamura S."/>
            <person name="Motooka D."/>
            <person name="Fukuoka S."/>
            <person name="Nishikawa H."/>
            <person name="Benno Y."/>
        </authorList>
    </citation>
    <scope>NUCLEOTIDE SEQUENCE</scope>
    <source>
        <strain evidence="1">MM50</strain>
    </source>
</reference>
<dbReference type="Gene3D" id="3.40.50.150">
    <property type="entry name" value="Vaccinia Virus protein VP39"/>
    <property type="match status" value="1"/>
</dbReference>
<organism evidence="1 2">
    <name type="scientific">Vescimonas coprocola</name>
    <dbReference type="NCBI Taxonomy" id="2714355"/>
    <lineage>
        <taxon>Bacteria</taxon>
        <taxon>Bacillati</taxon>
        <taxon>Bacillota</taxon>
        <taxon>Clostridia</taxon>
        <taxon>Eubacteriales</taxon>
        <taxon>Oscillospiraceae</taxon>
        <taxon>Vescimonas</taxon>
    </lineage>
</organism>
<dbReference type="SUPFAM" id="SSF53335">
    <property type="entry name" value="S-adenosyl-L-methionine-dependent methyltransferases"/>
    <property type="match status" value="1"/>
</dbReference>
<keyword evidence="1" id="KW-0808">Transferase</keyword>
<dbReference type="Proteomes" id="UP000681035">
    <property type="component" value="Chromosome"/>
</dbReference>
<dbReference type="InterPro" id="IPR029063">
    <property type="entry name" value="SAM-dependent_MTases_sf"/>
</dbReference>
<accession>A0A810Q6F5</accession>
<gene>
    <name evidence="1" type="ORF">MM50RIKEN_07940</name>
</gene>
<dbReference type="PANTHER" id="PTHR38451">
    <property type="entry name" value="TRNA (ADENINE(22)-N(1))-METHYLTRANSFERASE"/>
    <property type="match status" value="1"/>
</dbReference>
<dbReference type="EMBL" id="AP023418">
    <property type="protein sequence ID" value="BCK81031.1"/>
    <property type="molecule type" value="Genomic_DNA"/>
</dbReference>
<keyword evidence="2" id="KW-1185">Reference proteome</keyword>
<dbReference type="GO" id="GO:0032259">
    <property type="term" value="P:methylation"/>
    <property type="evidence" value="ECO:0007669"/>
    <property type="project" value="UniProtKB-KW"/>
</dbReference>
<dbReference type="RefSeq" id="WP_213541838.1">
    <property type="nucleotide sequence ID" value="NZ_AP023418.1"/>
</dbReference>
<dbReference type="Pfam" id="PF12847">
    <property type="entry name" value="Methyltransf_18"/>
    <property type="match status" value="1"/>
</dbReference>
<dbReference type="PIRSF" id="PIRSF018637">
    <property type="entry name" value="TrmK"/>
    <property type="match status" value="1"/>
</dbReference>
<keyword evidence="1" id="KW-0489">Methyltransferase</keyword>
<dbReference type="AlphaFoldDB" id="A0A810Q6F5"/>
<sequence length="232" mass="25800">MKRITLQPRLRLLAEMTPHGGRLADIGTDHGYLPVWLLQEGRIPSAIAADVGAEPLEHARRTAEEYETQGLDFRLCDGLSGIEAEETDTVVIAGMGGETIRDILRAAPWAADGHHTLLLQPMTKVELLRGWLRENGYRCTEERLVQDKGKLYVILSVTGGPSGEASDAERYGGFCLEHDPLYGLYLEQQLRRLYLRMDGLHRGGDESEAEPLAALADILEEKKEAWQRGNGQ</sequence>
<dbReference type="GO" id="GO:0160105">
    <property type="term" value="F:tRNA (adenine(22)-N1)-methyltransferase activity"/>
    <property type="evidence" value="ECO:0007669"/>
    <property type="project" value="InterPro"/>
</dbReference>
<dbReference type="InterPro" id="IPR006901">
    <property type="entry name" value="TrmK"/>
</dbReference>
<evidence type="ECO:0000313" key="2">
    <source>
        <dbReference type="Proteomes" id="UP000681035"/>
    </source>
</evidence>
<proteinExistence type="predicted"/>
<evidence type="ECO:0000313" key="1">
    <source>
        <dbReference type="EMBL" id="BCK81031.1"/>
    </source>
</evidence>
<protein>
    <submittedName>
        <fullName evidence="1">SAM-dependent methyltransferase</fullName>
    </submittedName>
</protein>
<dbReference type="KEGG" id="vcop:MM50RIKEN_07940"/>
<dbReference type="PANTHER" id="PTHR38451:SF1">
    <property type="entry name" value="TRNA (ADENINE(22)-N(1))-METHYLTRANSFERASE"/>
    <property type="match status" value="1"/>
</dbReference>